<dbReference type="PROSITE" id="PS51318">
    <property type="entry name" value="TAT"/>
    <property type="match status" value="1"/>
</dbReference>
<reference evidence="2 3" key="1">
    <citation type="submission" date="2016-09" db="EMBL/GenBank/DDBJ databases">
        <title>Couchioplanes caeruleus draft genome sequence.</title>
        <authorList>
            <person name="Sheehan J."/>
            <person name="Caffrey P."/>
        </authorList>
    </citation>
    <scope>NUCLEOTIDE SEQUENCE [LARGE SCALE GENOMIC DNA]</scope>
    <source>
        <strain evidence="2 3">DSM 43634</strain>
    </source>
</reference>
<protein>
    <recommendedName>
        <fullName evidence="4">Tyrosinase</fullName>
    </recommendedName>
</protein>
<dbReference type="InterPro" id="IPR019546">
    <property type="entry name" value="TAT_signal_bac_arc"/>
</dbReference>
<evidence type="ECO:0008006" key="4">
    <source>
        <dbReference type="Google" id="ProtNLM"/>
    </source>
</evidence>
<comment type="caution">
    <text evidence="2">The sequence shown here is derived from an EMBL/GenBank/DDBJ whole genome shotgun (WGS) entry which is preliminary data.</text>
</comment>
<organism evidence="2 3">
    <name type="scientific">Couchioplanes caeruleus subsp. caeruleus</name>
    <dbReference type="NCBI Taxonomy" id="56427"/>
    <lineage>
        <taxon>Bacteria</taxon>
        <taxon>Bacillati</taxon>
        <taxon>Actinomycetota</taxon>
        <taxon>Actinomycetes</taxon>
        <taxon>Micromonosporales</taxon>
        <taxon>Micromonosporaceae</taxon>
        <taxon>Couchioplanes</taxon>
    </lineage>
</organism>
<dbReference type="AlphaFoldDB" id="A0A1K0FTL5"/>
<comment type="similarity">
    <text evidence="1">Belongs to the melC1 family.</text>
</comment>
<dbReference type="Pfam" id="PF06236">
    <property type="entry name" value="MelC1"/>
    <property type="match status" value="1"/>
</dbReference>
<dbReference type="NCBIfam" id="TIGR01409">
    <property type="entry name" value="TAT_signal_seq"/>
    <property type="match status" value="1"/>
</dbReference>
<dbReference type="RefSeq" id="WP_071802956.1">
    <property type="nucleotide sequence ID" value="NZ_MEIA01000007.1"/>
</dbReference>
<dbReference type="InterPro" id="IPR023199">
    <property type="entry name" value="GriE/MELC1_sf"/>
</dbReference>
<evidence type="ECO:0000313" key="3">
    <source>
        <dbReference type="Proteomes" id="UP000182486"/>
    </source>
</evidence>
<keyword evidence="3" id="KW-1185">Reference proteome</keyword>
<name>A0A1K0FTL5_9ACTN</name>
<dbReference type="GO" id="GO:0005507">
    <property type="term" value="F:copper ion binding"/>
    <property type="evidence" value="ECO:0007669"/>
    <property type="project" value="InterPro"/>
</dbReference>
<gene>
    <name evidence="2" type="ORF">BG844_01905</name>
</gene>
<proteinExistence type="inferred from homology"/>
<sequence>MSNTKRRDLLKFAGAATVAAGTGALIVQVTTAGGSQAAVDAPAAAERPNQITETYRGRRIEIGPASPAQKQAQAHHLTATGGAADLGIRIDGVPLHVMQNADGTYTSVSNHYESFKSLREVARAAVDELDGARLLPLQHG</sequence>
<evidence type="ECO:0000313" key="2">
    <source>
        <dbReference type="EMBL" id="OJF16008.1"/>
    </source>
</evidence>
<evidence type="ECO:0000256" key="1">
    <source>
        <dbReference type="ARBA" id="ARBA00009871"/>
    </source>
</evidence>
<dbReference type="InterPro" id="IPR006311">
    <property type="entry name" value="TAT_signal"/>
</dbReference>
<dbReference type="InterPro" id="IPR010928">
    <property type="entry name" value="MelC1"/>
</dbReference>
<accession>A0A1K0FTL5</accession>
<dbReference type="Proteomes" id="UP000182486">
    <property type="component" value="Unassembled WGS sequence"/>
</dbReference>
<dbReference type="EMBL" id="MEIA01000007">
    <property type="protein sequence ID" value="OJF16008.1"/>
    <property type="molecule type" value="Genomic_DNA"/>
</dbReference>
<dbReference type="Gene3D" id="3.30.1880.10">
    <property type="entry name" value="protein ne1242 domain like"/>
    <property type="match status" value="1"/>
</dbReference>
<dbReference type="GO" id="GO:0042438">
    <property type="term" value="P:melanin biosynthetic process"/>
    <property type="evidence" value="ECO:0007669"/>
    <property type="project" value="InterPro"/>
</dbReference>